<protein>
    <recommendedName>
        <fullName evidence="2">ROK family protein</fullName>
    </recommendedName>
</protein>
<dbReference type="InterPro" id="IPR043129">
    <property type="entry name" value="ATPase_NBD"/>
</dbReference>
<dbReference type="Gene3D" id="3.30.420.40">
    <property type="match status" value="1"/>
</dbReference>
<dbReference type="SUPFAM" id="SSF53067">
    <property type="entry name" value="Actin-like ATPase domain"/>
    <property type="match status" value="1"/>
</dbReference>
<evidence type="ECO:0008006" key="2">
    <source>
        <dbReference type="Google" id="ProtNLM"/>
    </source>
</evidence>
<reference evidence="1" key="1">
    <citation type="journal article" date="2014" name="Front. Microbiol.">
        <title>High frequency of phylogenetically diverse reductive dehalogenase-homologous genes in deep subseafloor sedimentary metagenomes.</title>
        <authorList>
            <person name="Kawai M."/>
            <person name="Futagami T."/>
            <person name="Toyoda A."/>
            <person name="Takaki Y."/>
            <person name="Nishi S."/>
            <person name="Hori S."/>
            <person name="Arai W."/>
            <person name="Tsubouchi T."/>
            <person name="Morono Y."/>
            <person name="Uchiyama I."/>
            <person name="Ito T."/>
            <person name="Fujiyama A."/>
            <person name="Inagaki F."/>
            <person name="Takami H."/>
        </authorList>
    </citation>
    <scope>NUCLEOTIDE SEQUENCE</scope>
    <source>
        <strain evidence="1">Expedition CK06-06</strain>
    </source>
</reference>
<dbReference type="PANTHER" id="PTHR18964">
    <property type="entry name" value="ROK (REPRESSOR, ORF, KINASE) FAMILY"/>
    <property type="match status" value="1"/>
</dbReference>
<dbReference type="CDD" id="cd23763">
    <property type="entry name" value="ASKHA_ATPase_ROK"/>
    <property type="match status" value="1"/>
</dbReference>
<evidence type="ECO:0000313" key="1">
    <source>
        <dbReference type="EMBL" id="GAH62954.1"/>
    </source>
</evidence>
<accession>X1IA50</accession>
<dbReference type="Pfam" id="PF00480">
    <property type="entry name" value="ROK"/>
    <property type="match status" value="1"/>
</dbReference>
<comment type="caution">
    <text evidence="1">The sequence shown here is derived from an EMBL/GenBank/DDBJ whole genome shotgun (WGS) entry which is preliminary data.</text>
</comment>
<name>X1IA50_9ZZZZ</name>
<dbReference type="EMBL" id="BARU01034339">
    <property type="protein sequence ID" value="GAH62954.1"/>
    <property type="molecule type" value="Genomic_DNA"/>
</dbReference>
<gene>
    <name evidence="1" type="ORF">S03H2_53913</name>
</gene>
<organism evidence="1">
    <name type="scientific">marine sediment metagenome</name>
    <dbReference type="NCBI Taxonomy" id="412755"/>
    <lineage>
        <taxon>unclassified sequences</taxon>
        <taxon>metagenomes</taxon>
        <taxon>ecological metagenomes</taxon>
    </lineage>
</organism>
<feature type="non-terminal residue" evidence="1">
    <location>
        <position position="124"/>
    </location>
</feature>
<dbReference type="InterPro" id="IPR000600">
    <property type="entry name" value="ROK"/>
</dbReference>
<proteinExistence type="predicted"/>
<dbReference type="AlphaFoldDB" id="X1IA50"/>
<dbReference type="PANTHER" id="PTHR18964:SF149">
    <property type="entry name" value="BIFUNCTIONAL UDP-N-ACETYLGLUCOSAMINE 2-EPIMERASE_N-ACETYLMANNOSAMINE KINASE"/>
    <property type="match status" value="1"/>
</dbReference>
<sequence>MPARSKGEAIVVGVDLGGTTFTGGVLNRAGEVLAQASYDTPRSDQEPLVLGAIAAAVQGLLQQAAVPPDRLAGLGVGIPGPVDPEAGVIKQCPNLHELDGVAAADILTEQVSAPAFIGNDAFCA</sequence>